<sequence>MSLSAFEDNVYVSFLLSKLCLQPLAINANSRWLDAHAHSWRSPAAQYSIRALASVYFGRKHHRSDLLTRGALDYGRALYNLNEELRDVEKCLSVSAWSSASVLQVYEFIATSAEAGWLTHAGGIGRLVELRGPRRCQTPEELRLFQYNRNTIILDHWKRGKRCFLENPEWKTVPWALDPGAKSSIALLQDIFCHIPGLIERVTNFKRLEGEPMGRATLAQELKKDISHHLLELYKWRRKYEDDNSYFCIEVPAVSQQPPDEQALFPTFFRMSNLSCAYEIILYDAALIMLLGFGGSTIGPTFDVRMSEYPIPHATRRGPLFLPGEAQHPRAVAIELCKIAEYCLCAHPNSAGLWLISPLKVAYLSFLPASREAKWLSSRMAAIADLSGFEIGRHQDRQPPIGSGGKKQGGLSSHVAVVD</sequence>
<gene>
    <name evidence="2" type="ORF">IFR04_006419</name>
</gene>
<feature type="region of interest" description="Disordered" evidence="1">
    <location>
        <begin position="394"/>
        <end position="419"/>
    </location>
</feature>
<dbReference type="EMBL" id="JAFJYH010000084">
    <property type="protein sequence ID" value="KAG4420403.1"/>
    <property type="molecule type" value="Genomic_DNA"/>
</dbReference>
<proteinExistence type="predicted"/>
<comment type="caution">
    <text evidence="2">The sequence shown here is derived from an EMBL/GenBank/DDBJ whole genome shotgun (WGS) entry which is preliminary data.</text>
</comment>
<evidence type="ECO:0000256" key="1">
    <source>
        <dbReference type="SAM" id="MobiDB-lite"/>
    </source>
</evidence>
<evidence type="ECO:0000313" key="2">
    <source>
        <dbReference type="EMBL" id="KAG4420403.1"/>
    </source>
</evidence>
<evidence type="ECO:0000313" key="3">
    <source>
        <dbReference type="Proteomes" id="UP000664132"/>
    </source>
</evidence>
<name>A0A8H7WAT2_9HELO</name>
<keyword evidence="3" id="KW-1185">Reference proteome</keyword>
<accession>A0A8H7WAT2</accession>
<dbReference type="PANTHER" id="PTHR38111:SF2">
    <property type="entry name" value="FINGER DOMAIN PROTEIN, PUTATIVE (AFU_ORTHOLOGUE AFUA_1G01560)-RELATED"/>
    <property type="match status" value="1"/>
</dbReference>
<dbReference type="InterPro" id="IPR053178">
    <property type="entry name" value="Osmoadaptation_assoc"/>
</dbReference>
<reference evidence="2" key="1">
    <citation type="submission" date="2021-02" db="EMBL/GenBank/DDBJ databases">
        <title>Genome sequence Cadophora malorum strain M34.</title>
        <authorList>
            <person name="Stefanovic E."/>
            <person name="Vu D."/>
            <person name="Scully C."/>
            <person name="Dijksterhuis J."/>
            <person name="Roader J."/>
            <person name="Houbraken J."/>
        </authorList>
    </citation>
    <scope>NUCLEOTIDE SEQUENCE</scope>
    <source>
        <strain evidence="2">M34</strain>
    </source>
</reference>
<protein>
    <submittedName>
        <fullName evidence="2">Uncharacterized protein</fullName>
    </submittedName>
</protein>
<dbReference type="Proteomes" id="UP000664132">
    <property type="component" value="Unassembled WGS sequence"/>
</dbReference>
<dbReference type="OrthoDB" id="3525185at2759"/>
<dbReference type="AlphaFoldDB" id="A0A8H7WAT2"/>
<dbReference type="PANTHER" id="PTHR38111">
    <property type="entry name" value="ZN(2)-C6 FUNGAL-TYPE DOMAIN-CONTAINING PROTEIN-RELATED"/>
    <property type="match status" value="1"/>
</dbReference>
<organism evidence="2 3">
    <name type="scientific">Cadophora malorum</name>
    <dbReference type="NCBI Taxonomy" id="108018"/>
    <lineage>
        <taxon>Eukaryota</taxon>
        <taxon>Fungi</taxon>
        <taxon>Dikarya</taxon>
        <taxon>Ascomycota</taxon>
        <taxon>Pezizomycotina</taxon>
        <taxon>Leotiomycetes</taxon>
        <taxon>Helotiales</taxon>
        <taxon>Ploettnerulaceae</taxon>
        <taxon>Cadophora</taxon>
    </lineage>
</organism>